<dbReference type="PANTHER" id="PTHR43102:SF2">
    <property type="entry name" value="GAF DOMAIN-CONTAINING PROTEIN"/>
    <property type="match status" value="1"/>
</dbReference>
<dbReference type="InterPro" id="IPR029787">
    <property type="entry name" value="Nucleotide_cyclase"/>
</dbReference>
<dbReference type="RefSeq" id="WP_189090078.1">
    <property type="nucleotide sequence ID" value="NZ_BMQL01000009.1"/>
</dbReference>
<evidence type="ECO:0000313" key="2">
    <source>
        <dbReference type="EMBL" id="GGR08018.1"/>
    </source>
</evidence>
<proteinExistence type="predicted"/>
<dbReference type="Pfam" id="PF00990">
    <property type="entry name" value="GGDEF"/>
    <property type="match status" value="1"/>
</dbReference>
<dbReference type="SMART" id="SM00065">
    <property type="entry name" value="GAF"/>
    <property type="match status" value="1"/>
</dbReference>
<dbReference type="InterPro" id="IPR003018">
    <property type="entry name" value="GAF"/>
</dbReference>
<name>A0A918C6B3_9DEIO</name>
<gene>
    <name evidence="2" type="ORF">GCM10008957_20960</name>
</gene>
<dbReference type="SUPFAM" id="SSF55781">
    <property type="entry name" value="GAF domain-like"/>
    <property type="match status" value="1"/>
</dbReference>
<reference evidence="2" key="2">
    <citation type="submission" date="2020-09" db="EMBL/GenBank/DDBJ databases">
        <authorList>
            <person name="Sun Q."/>
            <person name="Ohkuma M."/>
        </authorList>
    </citation>
    <scope>NUCLEOTIDE SEQUENCE</scope>
    <source>
        <strain evidence="2">JCM 31311</strain>
    </source>
</reference>
<evidence type="ECO:0000259" key="1">
    <source>
        <dbReference type="PROSITE" id="PS50887"/>
    </source>
</evidence>
<reference evidence="2" key="1">
    <citation type="journal article" date="2014" name="Int. J. Syst. Evol. Microbiol.">
        <title>Complete genome sequence of Corynebacterium casei LMG S-19264T (=DSM 44701T), isolated from a smear-ripened cheese.</title>
        <authorList>
            <consortium name="US DOE Joint Genome Institute (JGI-PGF)"/>
            <person name="Walter F."/>
            <person name="Albersmeier A."/>
            <person name="Kalinowski J."/>
            <person name="Ruckert C."/>
        </authorList>
    </citation>
    <scope>NUCLEOTIDE SEQUENCE</scope>
    <source>
        <strain evidence="2">JCM 31311</strain>
    </source>
</reference>
<keyword evidence="3" id="KW-1185">Reference proteome</keyword>
<dbReference type="SUPFAM" id="SSF55073">
    <property type="entry name" value="Nucleotide cyclase"/>
    <property type="match status" value="1"/>
</dbReference>
<dbReference type="EMBL" id="BMQL01000009">
    <property type="protein sequence ID" value="GGR08018.1"/>
    <property type="molecule type" value="Genomic_DNA"/>
</dbReference>
<evidence type="ECO:0000313" key="3">
    <source>
        <dbReference type="Proteomes" id="UP000603865"/>
    </source>
</evidence>
<dbReference type="CDD" id="cd01949">
    <property type="entry name" value="GGDEF"/>
    <property type="match status" value="1"/>
</dbReference>
<sequence>MDAPIPDSEYSRLMALASYEILDTAPEVAFDRVTRLAAHVLNTPYAYINFVDRHRLWNKSGIGFPLGEPERASAFCSWTILQDAPLVVENTQLDPRFHDAPAVRGELAIRSYAGAPLTTPSGHRIGTLCVMDTQPHPLNAADLQALQDLADTVVSELELRMRNLHLSRELGAQAQFSRELSRTLDQARVLEGVNSLMDLDLDPEHMTLSAAALLGEAIASDYTCLLVIDDELRIEAAYARPGLPPVAHALPAGPPAWPSAILRTLRTLSTPLYLSEYASAPGAVPEVVGADIDQIALLPLDTRGQTTSVLLAVRLHSSPVKQWRGSDRALLESAGRSVRSALDRQVLTRAALQQARQDPLTSLLNRRAFDEDIQSWQEEDMSFTLSIIDLDGFKNVNDSQGHLQGDVVLRVFGSTLSAALDGQARLYRFGGDEFVLLTPSGEQVTGPQRSWDTEAIHEVVDLAILAARQVATLGGASVGMAHSHEASGETLLGLADTRMYTVKQRRQTLRHTPLISSGSA</sequence>
<dbReference type="Pfam" id="PF01590">
    <property type="entry name" value="GAF"/>
    <property type="match status" value="1"/>
</dbReference>
<dbReference type="SMART" id="SM00267">
    <property type="entry name" value="GGDEF"/>
    <property type="match status" value="1"/>
</dbReference>
<feature type="domain" description="GGDEF" evidence="1">
    <location>
        <begin position="381"/>
        <end position="513"/>
    </location>
</feature>
<dbReference type="NCBIfam" id="TIGR00254">
    <property type="entry name" value="GGDEF"/>
    <property type="match status" value="1"/>
</dbReference>
<dbReference type="Proteomes" id="UP000603865">
    <property type="component" value="Unassembled WGS sequence"/>
</dbReference>
<dbReference type="InterPro" id="IPR000160">
    <property type="entry name" value="GGDEF_dom"/>
</dbReference>
<dbReference type="Gene3D" id="3.30.70.270">
    <property type="match status" value="1"/>
</dbReference>
<dbReference type="PROSITE" id="PS50887">
    <property type="entry name" value="GGDEF"/>
    <property type="match status" value="1"/>
</dbReference>
<dbReference type="InterPro" id="IPR029016">
    <property type="entry name" value="GAF-like_dom_sf"/>
</dbReference>
<protein>
    <submittedName>
        <fullName evidence="2">Diguanylate cyclase</fullName>
    </submittedName>
</protein>
<dbReference type="AlphaFoldDB" id="A0A918C6B3"/>
<dbReference type="Gene3D" id="3.30.450.40">
    <property type="match status" value="1"/>
</dbReference>
<organism evidence="2 3">
    <name type="scientific">Deinococcus ruber</name>
    <dbReference type="NCBI Taxonomy" id="1848197"/>
    <lineage>
        <taxon>Bacteria</taxon>
        <taxon>Thermotogati</taxon>
        <taxon>Deinococcota</taxon>
        <taxon>Deinococci</taxon>
        <taxon>Deinococcales</taxon>
        <taxon>Deinococcaceae</taxon>
        <taxon>Deinococcus</taxon>
    </lineage>
</organism>
<dbReference type="PANTHER" id="PTHR43102">
    <property type="entry name" value="SLR1143 PROTEIN"/>
    <property type="match status" value="1"/>
</dbReference>
<dbReference type="InterPro" id="IPR043128">
    <property type="entry name" value="Rev_trsase/Diguanyl_cyclase"/>
</dbReference>
<accession>A0A918C6B3</accession>
<comment type="caution">
    <text evidence="2">The sequence shown here is derived from an EMBL/GenBank/DDBJ whole genome shotgun (WGS) entry which is preliminary data.</text>
</comment>